<keyword evidence="3" id="KW-1185">Reference proteome</keyword>
<organism evidence="2 3">
    <name type="scientific">Streptomyces lydicus</name>
    <dbReference type="NCBI Taxonomy" id="47763"/>
    <lineage>
        <taxon>Bacteria</taxon>
        <taxon>Bacillati</taxon>
        <taxon>Actinomycetota</taxon>
        <taxon>Actinomycetes</taxon>
        <taxon>Kitasatosporales</taxon>
        <taxon>Streptomycetaceae</taxon>
        <taxon>Streptomyces</taxon>
    </lineage>
</organism>
<name>A0A1D7VKG5_9ACTN</name>
<dbReference type="SUPFAM" id="SSF52833">
    <property type="entry name" value="Thioredoxin-like"/>
    <property type="match status" value="1"/>
</dbReference>
<evidence type="ECO:0000259" key="1">
    <source>
        <dbReference type="Pfam" id="PF00085"/>
    </source>
</evidence>
<accession>A0A1D7VKG5</accession>
<dbReference type="RefSeq" id="WP_069568959.1">
    <property type="nucleotide sequence ID" value="NZ_CP017157.1"/>
</dbReference>
<dbReference type="Gene3D" id="3.40.30.10">
    <property type="entry name" value="Glutaredoxin"/>
    <property type="match status" value="1"/>
</dbReference>
<dbReference type="Pfam" id="PF00085">
    <property type="entry name" value="Thioredoxin"/>
    <property type="match status" value="1"/>
</dbReference>
<protein>
    <submittedName>
        <fullName evidence="2">Thiol reductase thioredoxin</fullName>
    </submittedName>
</protein>
<dbReference type="InterPro" id="IPR036249">
    <property type="entry name" value="Thioredoxin-like_sf"/>
</dbReference>
<feature type="domain" description="Thioredoxin" evidence="1">
    <location>
        <begin position="53"/>
        <end position="134"/>
    </location>
</feature>
<evidence type="ECO:0000313" key="3">
    <source>
        <dbReference type="Proteomes" id="UP000094094"/>
    </source>
</evidence>
<gene>
    <name evidence="2" type="ORF">SL103_12695</name>
</gene>
<reference evidence="2 3" key="1">
    <citation type="submission" date="2016-09" db="EMBL/GenBank/DDBJ databases">
        <title>Complete genome sequencing of Streptomyces lydicus 103 and metabolic pathways analysis of antibiotic biosynthesis.</title>
        <authorList>
            <person name="Jia N."/>
            <person name="Ding M.-Z."/>
            <person name="Gao F."/>
            <person name="Yuan Y.-J."/>
        </authorList>
    </citation>
    <scope>NUCLEOTIDE SEQUENCE [LARGE SCALE GENOMIC DNA]</scope>
    <source>
        <strain evidence="2 3">103</strain>
    </source>
</reference>
<dbReference type="InterPro" id="IPR013766">
    <property type="entry name" value="Thioredoxin_domain"/>
</dbReference>
<dbReference type="Proteomes" id="UP000094094">
    <property type="component" value="Chromosome"/>
</dbReference>
<sequence length="142" mass="15225">MTGLMVCIAVLAAASAFGVWHRRRNGRITVHKRDEHGDAPRLGAAEIGAELGERATLLQFSSAFCQPCRATRRTLVEVAGMIDGVAHVEIDAEAHLDLVRELNVLRTPTVLVLDAAGRIVRRAAGQPRKADVIAALGTAVRD</sequence>
<dbReference type="CDD" id="cd02947">
    <property type="entry name" value="TRX_family"/>
    <property type="match status" value="1"/>
</dbReference>
<dbReference type="KEGG" id="slc:SL103_12695"/>
<dbReference type="EMBL" id="CP017157">
    <property type="protein sequence ID" value="AOP46998.1"/>
    <property type="molecule type" value="Genomic_DNA"/>
</dbReference>
<dbReference type="OrthoDB" id="1495530at2"/>
<proteinExistence type="predicted"/>
<evidence type="ECO:0000313" key="2">
    <source>
        <dbReference type="EMBL" id="AOP46998.1"/>
    </source>
</evidence>
<dbReference type="AlphaFoldDB" id="A0A1D7VKG5"/>